<dbReference type="EMBL" id="BAYM01000099">
    <property type="protein sequence ID" value="GAN37167.1"/>
    <property type="molecule type" value="Genomic_DNA"/>
</dbReference>
<evidence type="ECO:0008006" key="5">
    <source>
        <dbReference type="Google" id="ProtNLM"/>
    </source>
</evidence>
<feature type="transmembrane region" description="Helical" evidence="2">
    <location>
        <begin position="24"/>
        <end position="41"/>
    </location>
</feature>
<comment type="caution">
    <text evidence="3">The sequence shown here is derived from an EMBL/GenBank/DDBJ whole genome shotgun (WGS) entry which is preliminary data.</text>
</comment>
<keyword evidence="2" id="KW-0812">Transmembrane</keyword>
<dbReference type="AlphaFoldDB" id="A0A0C9QBL1"/>
<keyword evidence="2" id="KW-1133">Transmembrane helix</keyword>
<feature type="compositionally biased region" description="Basic and acidic residues" evidence="1">
    <location>
        <begin position="78"/>
        <end position="94"/>
    </location>
</feature>
<evidence type="ECO:0000256" key="1">
    <source>
        <dbReference type="SAM" id="MobiDB-lite"/>
    </source>
</evidence>
<evidence type="ECO:0000256" key="2">
    <source>
        <dbReference type="SAM" id="Phobius"/>
    </source>
</evidence>
<feature type="region of interest" description="Disordered" evidence="1">
    <location>
        <begin position="75"/>
        <end position="94"/>
    </location>
</feature>
<evidence type="ECO:0000313" key="3">
    <source>
        <dbReference type="EMBL" id="GAN37167.1"/>
    </source>
</evidence>
<organism evidence="3 4">
    <name type="scientific">Lacticaseibacillus paracasei NRIC 0644</name>
    <dbReference type="NCBI Taxonomy" id="1435038"/>
    <lineage>
        <taxon>Bacteria</taxon>
        <taxon>Bacillati</taxon>
        <taxon>Bacillota</taxon>
        <taxon>Bacilli</taxon>
        <taxon>Lactobacillales</taxon>
        <taxon>Lactobacillaceae</taxon>
        <taxon>Lacticaseibacillus</taxon>
    </lineage>
</organism>
<gene>
    <name evidence="3" type="ORF">LC0644_1756</name>
</gene>
<dbReference type="Proteomes" id="UP000032552">
    <property type="component" value="Unassembled WGS sequence"/>
</dbReference>
<keyword evidence="2" id="KW-0472">Membrane</keyword>
<reference evidence="4" key="1">
    <citation type="submission" date="2014-05" db="EMBL/GenBank/DDBJ databases">
        <title>Whole genome sequencing of Lactobacillus casei NRIC0644.</title>
        <authorList>
            <person name="Atarashi H."/>
            <person name="Yoshida Y."/>
            <person name="Fujimura S."/>
            <person name="Tanaka N."/>
            <person name="Shiwa Y."/>
            <person name="Yoshikawa H."/>
            <person name="Okada S."/>
            <person name="Nakagawa J."/>
        </authorList>
    </citation>
    <scope>NUCLEOTIDE SEQUENCE [LARGE SCALE GENOMIC DNA]</scope>
    <source>
        <strain evidence="4">NRIC0644</strain>
    </source>
</reference>
<accession>A0A0C9QBL1</accession>
<dbReference type="RefSeq" id="WP_003577348.1">
    <property type="nucleotide sequence ID" value="NZ_BAYM01000099.1"/>
</dbReference>
<protein>
    <recommendedName>
        <fullName evidence="5">Integral membrane protein</fullName>
    </recommendedName>
</protein>
<name>A0A0C9QBL1_LACPA</name>
<proteinExistence type="predicted"/>
<sequence>MIETLIIVIVISLQTFFGYIENKLLGAILPIAVIVADIYFLANGLLQLSFRDIAMPIIGLLTLISLWEGGRQSKLSKQKREMQKMKAQDSKRQD</sequence>
<evidence type="ECO:0000313" key="4">
    <source>
        <dbReference type="Proteomes" id="UP000032552"/>
    </source>
</evidence>
<feature type="transmembrane region" description="Helical" evidence="2">
    <location>
        <begin position="53"/>
        <end position="70"/>
    </location>
</feature>